<evidence type="ECO:0000313" key="3">
    <source>
        <dbReference type="Proteomes" id="UP000827092"/>
    </source>
</evidence>
<dbReference type="EMBL" id="JAFNEN010000227">
    <property type="protein sequence ID" value="KAG8188907.1"/>
    <property type="molecule type" value="Genomic_DNA"/>
</dbReference>
<dbReference type="AlphaFoldDB" id="A0AAV6UWY0"/>
<comment type="caution">
    <text evidence="2">The sequence shown here is derived from an EMBL/GenBank/DDBJ whole genome shotgun (WGS) entry which is preliminary data.</text>
</comment>
<name>A0AAV6UWY0_9ARAC</name>
<evidence type="ECO:0000256" key="1">
    <source>
        <dbReference type="SAM" id="MobiDB-lite"/>
    </source>
</evidence>
<keyword evidence="3" id="KW-1185">Reference proteome</keyword>
<protein>
    <submittedName>
        <fullName evidence="2">Uncharacterized protein</fullName>
    </submittedName>
</protein>
<dbReference type="Proteomes" id="UP000827092">
    <property type="component" value="Unassembled WGS sequence"/>
</dbReference>
<accession>A0AAV6UWY0</accession>
<proteinExistence type="predicted"/>
<organism evidence="2 3">
    <name type="scientific">Oedothorax gibbosus</name>
    <dbReference type="NCBI Taxonomy" id="931172"/>
    <lineage>
        <taxon>Eukaryota</taxon>
        <taxon>Metazoa</taxon>
        <taxon>Ecdysozoa</taxon>
        <taxon>Arthropoda</taxon>
        <taxon>Chelicerata</taxon>
        <taxon>Arachnida</taxon>
        <taxon>Araneae</taxon>
        <taxon>Araneomorphae</taxon>
        <taxon>Entelegynae</taxon>
        <taxon>Araneoidea</taxon>
        <taxon>Linyphiidae</taxon>
        <taxon>Erigoninae</taxon>
        <taxon>Oedothorax</taxon>
    </lineage>
</organism>
<sequence length="91" mass="10501">MCHREALPRTRAIPGSEVSKLREPVLVVWSPLIVQKRQNSRKKRSPYQQREEIHKSVARLFMRGGRTRCDSGATTLRNATKQKKTDTISSR</sequence>
<evidence type="ECO:0000313" key="2">
    <source>
        <dbReference type="EMBL" id="KAG8188907.1"/>
    </source>
</evidence>
<reference evidence="2 3" key="1">
    <citation type="journal article" date="2022" name="Nat. Ecol. Evol.">
        <title>A masculinizing supergene underlies an exaggerated male reproductive morph in a spider.</title>
        <authorList>
            <person name="Hendrickx F."/>
            <person name="De Corte Z."/>
            <person name="Sonet G."/>
            <person name="Van Belleghem S.M."/>
            <person name="Kostlbacher S."/>
            <person name="Vangestel C."/>
        </authorList>
    </citation>
    <scope>NUCLEOTIDE SEQUENCE [LARGE SCALE GENOMIC DNA]</scope>
    <source>
        <strain evidence="2">W744_W776</strain>
    </source>
</reference>
<gene>
    <name evidence="2" type="ORF">JTE90_014960</name>
</gene>
<feature type="region of interest" description="Disordered" evidence="1">
    <location>
        <begin position="68"/>
        <end position="91"/>
    </location>
</feature>